<proteinExistence type="inferred from homology"/>
<evidence type="ECO:0000313" key="16">
    <source>
        <dbReference type="Proteomes" id="UP000886700"/>
    </source>
</evidence>
<evidence type="ECO:0000256" key="3">
    <source>
        <dbReference type="ARBA" id="ARBA00022692"/>
    </source>
</evidence>
<organism evidence="16 17">
    <name type="scientific">Mesocricetus auratus</name>
    <name type="common">Golden hamster</name>
    <dbReference type="NCBI Taxonomy" id="10036"/>
    <lineage>
        <taxon>Eukaryota</taxon>
        <taxon>Metazoa</taxon>
        <taxon>Chordata</taxon>
        <taxon>Craniata</taxon>
        <taxon>Vertebrata</taxon>
        <taxon>Euteleostomi</taxon>
        <taxon>Mammalia</taxon>
        <taxon>Eutheria</taxon>
        <taxon>Euarchontoglires</taxon>
        <taxon>Glires</taxon>
        <taxon>Rodentia</taxon>
        <taxon>Myomorpha</taxon>
        <taxon>Muroidea</taxon>
        <taxon>Cricetidae</taxon>
        <taxon>Cricetinae</taxon>
        <taxon>Mesocricetus</taxon>
    </lineage>
</organism>
<evidence type="ECO:0000259" key="15">
    <source>
        <dbReference type="Pfam" id="PF07686"/>
    </source>
</evidence>
<dbReference type="PANTHER" id="PTHR11860">
    <property type="entry name" value="POLYMERIC-IMMUNOGLOBULIN RECEPTOR"/>
    <property type="match status" value="1"/>
</dbReference>
<accession>A0ABM2XTD4</accession>
<dbReference type="InterPro" id="IPR050671">
    <property type="entry name" value="CD300_family_receptors"/>
</dbReference>
<feature type="region of interest" description="Disordered" evidence="12">
    <location>
        <begin position="141"/>
        <end position="161"/>
    </location>
</feature>
<evidence type="ECO:0000256" key="11">
    <source>
        <dbReference type="ARBA" id="ARBA00043958"/>
    </source>
</evidence>
<dbReference type="InterPro" id="IPR013783">
    <property type="entry name" value="Ig-like_fold"/>
</dbReference>
<protein>
    <submittedName>
        <fullName evidence="17">CMRF35-like molecule 5 isoform X1</fullName>
    </submittedName>
</protein>
<keyword evidence="6 13" id="KW-1133">Transmembrane helix</keyword>
<dbReference type="RefSeq" id="XP_040605960.1">
    <property type="nucleotide sequence ID" value="XM_040750026.1"/>
</dbReference>
<dbReference type="Pfam" id="PF07686">
    <property type="entry name" value="V-set"/>
    <property type="match status" value="1"/>
</dbReference>
<keyword evidence="16" id="KW-1185">Reference proteome</keyword>
<keyword evidence="3 13" id="KW-0812">Transmembrane</keyword>
<dbReference type="InterPro" id="IPR013106">
    <property type="entry name" value="Ig_V-set"/>
</dbReference>
<feature type="transmembrane region" description="Helical" evidence="13">
    <location>
        <begin position="171"/>
        <end position="193"/>
    </location>
</feature>
<comment type="similarity">
    <text evidence="11">Belongs to the CD300 family.</text>
</comment>
<dbReference type="Proteomes" id="UP000886700">
    <property type="component" value="Unplaced"/>
</dbReference>
<feature type="domain" description="Immunoglobulin V-set" evidence="15">
    <location>
        <begin position="23"/>
        <end position="116"/>
    </location>
</feature>
<dbReference type="Gene3D" id="2.60.40.10">
    <property type="entry name" value="Immunoglobulins"/>
    <property type="match status" value="1"/>
</dbReference>
<dbReference type="PANTHER" id="PTHR11860:SF101">
    <property type="entry name" value="CMRF35-LIKE MOLECULE 1"/>
    <property type="match status" value="1"/>
</dbReference>
<evidence type="ECO:0000256" key="10">
    <source>
        <dbReference type="ARBA" id="ARBA00023319"/>
    </source>
</evidence>
<dbReference type="SUPFAM" id="SSF48726">
    <property type="entry name" value="Immunoglobulin"/>
    <property type="match status" value="1"/>
</dbReference>
<evidence type="ECO:0000256" key="6">
    <source>
        <dbReference type="ARBA" id="ARBA00022989"/>
    </source>
</evidence>
<feature type="compositionally biased region" description="Polar residues" evidence="12">
    <location>
        <begin position="149"/>
        <end position="161"/>
    </location>
</feature>
<sequence>MWLLPALLLFLPGFSTAKDQITGPSMVSGQERGSLTVRCRYDPHWKGHKKYWCRGADWGTCATLVQTDTSEKLVEKNRVSIRDNQTDFIFVVTMEDLRTSDASIYWCGIERIGNDPGFKVNVNIDPDPQIPVLTVTTTAPVLTSTPSTRENTGNHGETQTNPPTWSLLSSIYFLILVFLELPLLLSMLSAVLWGPGSLEYICHPKSVDHCQMFDQISGKCGLTKWHTSSPLSYWISVAYRKNTRYQSTHQ</sequence>
<comment type="subcellular location">
    <subcellularLocation>
        <location evidence="1">Cell membrane</location>
        <topology evidence="1">Single-pass type I membrane protein</topology>
    </subcellularLocation>
</comment>
<keyword evidence="7 13" id="KW-0472">Membrane</keyword>
<evidence type="ECO:0000256" key="1">
    <source>
        <dbReference type="ARBA" id="ARBA00004251"/>
    </source>
</evidence>
<evidence type="ECO:0000256" key="2">
    <source>
        <dbReference type="ARBA" id="ARBA00022475"/>
    </source>
</evidence>
<dbReference type="InterPro" id="IPR036179">
    <property type="entry name" value="Ig-like_dom_sf"/>
</dbReference>
<evidence type="ECO:0000256" key="5">
    <source>
        <dbReference type="ARBA" id="ARBA00022859"/>
    </source>
</evidence>
<keyword evidence="5" id="KW-0391">Immunity</keyword>
<keyword evidence="8" id="KW-1015">Disulfide bond</keyword>
<dbReference type="CDD" id="cd05716">
    <property type="entry name" value="IgV_pIgR_like"/>
    <property type="match status" value="1"/>
</dbReference>
<name>A0ABM2XTD4_MESAU</name>
<keyword evidence="4 14" id="KW-0732">Signal</keyword>
<evidence type="ECO:0000256" key="14">
    <source>
        <dbReference type="SAM" id="SignalP"/>
    </source>
</evidence>
<feature type="signal peptide" evidence="14">
    <location>
        <begin position="1"/>
        <end position="17"/>
    </location>
</feature>
<evidence type="ECO:0000256" key="8">
    <source>
        <dbReference type="ARBA" id="ARBA00023157"/>
    </source>
</evidence>
<keyword evidence="9" id="KW-0675">Receptor</keyword>
<reference evidence="17" key="1">
    <citation type="submission" date="2025-08" db="UniProtKB">
        <authorList>
            <consortium name="RefSeq"/>
        </authorList>
    </citation>
    <scope>IDENTIFICATION</scope>
    <source>
        <tissue evidence="17">Liver</tissue>
    </source>
</reference>
<evidence type="ECO:0000313" key="17">
    <source>
        <dbReference type="RefSeq" id="XP_040605960.1"/>
    </source>
</evidence>
<keyword evidence="10" id="KW-0393">Immunoglobulin domain</keyword>
<feature type="chain" id="PRO_5047240238" evidence="14">
    <location>
        <begin position="18"/>
        <end position="250"/>
    </location>
</feature>
<evidence type="ECO:0000256" key="12">
    <source>
        <dbReference type="SAM" id="MobiDB-lite"/>
    </source>
</evidence>
<keyword evidence="2" id="KW-1003">Cell membrane</keyword>
<gene>
    <name evidence="17" type="primary">LOC101827663</name>
</gene>
<evidence type="ECO:0000256" key="7">
    <source>
        <dbReference type="ARBA" id="ARBA00023136"/>
    </source>
</evidence>
<evidence type="ECO:0000256" key="13">
    <source>
        <dbReference type="SAM" id="Phobius"/>
    </source>
</evidence>
<evidence type="ECO:0000256" key="9">
    <source>
        <dbReference type="ARBA" id="ARBA00023170"/>
    </source>
</evidence>
<dbReference type="GeneID" id="101827663"/>
<evidence type="ECO:0000256" key="4">
    <source>
        <dbReference type="ARBA" id="ARBA00022729"/>
    </source>
</evidence>